<accession>A0A803Q9Q2</accession>
<evidence type="ECO:0000313" key="2">
    <source>
        <dbReference type="EnsemblPlants" id="cds.evm.model.08.1761"/>
    </source>
</evidence>
<feature type="compositionally biased region" description="Basic and acidic residues" evidence="1">
    <location>
        <begin position="141"/>
        <end position="152"/>
    </location>
</feature>
<dbReference type="AlphaFoldDB" id="A0A803Q9Q2"/>
<dbReference type="Proteomes" id="UP000596661">
    <property type="component" value="Chromosome 8"/>
</dbReference>
<feature type="compositionally biased region" description="Basic and acidic residues" evidence="1">
    <location>
        <begin position="1"/>
        <end position="21"/>
    </location>
</feature>
<feature type="region of interest" description="Disordered" evidence="1">
    <location>
        <begin position="1"/>
        <end position="152"/>
    </location>
</feature>
<organism evidence="2 3">
    <name type="scientific">Cannabis sativa</name>
    <name type="common">Hemp</name>
    <name type="synonym">Marijuana</name>
    <dbReference type="NCBI Taxonomy" id="3483"/>
    <lineage>
        <taxon>Eukaryota</taxon>
        <taxon>Viridiplantae</taxon>
        <taxon>Streptophyta</taxon>
        <taxon>Embryophyta</taxon>
        <taxon>Tracheophyta</taxon>
        <taxon>Spermatophyta</taxon>
        <taxon>Magnoliopsida</taxon>
        <taxon>eudicotyledons</taxon>
        <taxon>Gunneridae</taxon>
        <taxon>Pentapetalae</taxon>
        <taxon>rosids</taxon>
        <taxon>fabids</taxon>
        <taxon>Rosales</taxon>
        <taxon>Cannabaceae</taxon>
        <taxon>Cannabis</taxon>
    </lineage>
</organism>
<dbReference type="EMBL" id="UZAU01000716">
    <property type="status" value="NOT_ANNOTATED_CDS"/>
    <property type="molecule type" value="Genomic_DNA"/>
</dbReference>
<evidence type="ECO:0000313" key="3">
    <source>
        <dbReference type="Proteomes" id="UP000596661"/>
    </source>
</evidence>
<dbReference type="EnsemblPlants" id="evm.model.08.1761">
    <property type="protein sequence ID" value="cds.evm.model.08.1761"/>
    <property type="gene ID" value="evm.TU.08.1761"/>
</dbReference>
<sequence>MVDHNQNDRNCPEETTHRLGKESMGSQRPYTFGTRCTRRNYGGDNQNPEETNEKKNTSVGYMPRTEFNRQNTELERKAGVAWATHRTNTQNQPNPGIRRPRGRPRGSRNQKIGSKSRKSPKHQEEKPVGTRDVSNKIIKNNVEKFLKDPKDL</sequence>
<reference evidence="2" key="2">
    <citation type="submission" date="2021-03" db="UniProtKB">
        <authorList>
            <consortium name="EnsemblPlants"/>
        </authorList>
    </citation>
    <scope>IDENTIFICATION</scope>
</reference>
<feature type="compositionally biased region" description="Basic residues" evidence="1">
    <location>
        <begin position="98"/>
        <end position="120"/>
    </location>
</feature>
<keyword evidence="3" id="KW-1185">Reference proteome</keyword>
<evidence type="ECO:0000256" key="1">
    <source>
        <dbReference type="SAM" id="MobiDB-lite"/>
    </source>
</evidence>
<dbReference type="Gramene" id="evm.model.08.1761">
    <property type="protein sequence ID" value="cds.evm.model.08.1761"/>
    <property type="gene ID" value="evm.TU.08.1761"/>
</dbReference>
<name>A0A803Q9Q2_CANSA</name>
<reference evidence="2" key="1">
    <citation type="submission" date="2018-11" db="EMBL/GenBank/DDBJ databases">
        <authorList>
            <person name="Grassa J C."/>
        </authorList>
    </citation>
    <scope>NUCLEOTIDE SEQUENCE [LARGE SCALE GENOMIC DNA]</scope>
</reference>
<protein>
    <submittedName>
        <fullName evidence="2">Uncharacterized protein</fullName>
    </submittedName>
</protein>
<proteinExistence type="predicted"/>